<name>A0A167CKG5_COLIC</name>
<evidence type="ECO:0000256" key="1">
    <source>
        <dbReference type="SAM" id="MobiDB-lite"/>
    </source>
</evidence>
<accession>A0A167CKG5</accession>
<dbReference type="AlphaFoldDB" id="A0A167CKG5"/>
<proteinExistence type="predicted"/>
<comment type="caution">
    <text evidence="2">The sequence shown here is derived from an EMBL/GenBank/DDBJ whole genome shotgun (WGS) entry which is preliminary data.</text>
</comment>
<keyword evidence="3" id="KW-1185">Reference proteome</keyword>
<reference evidence="2 3" key="1">
    <citation type="submission" date="2015-06" db="EMBL/GenBank/DDBJ databases">
        <title>Survival trade-offs in plant roots during colonization by closely related pathogenic and mutualistic fungi.</title>
        <authorList>
            <person name="Hacquard S."/>
            <person name="Kracher B."/>
            <person name="Hiruma K."/>
            <person name="Weinman A."/>
            <person name="Muench P."/>
            <person name="Garrido Oter R."/>
            <person name="Ver Loren van Themaat E."/>
            <person name="Dallerey J.-F."/>
            <person name="Damm U."/>
            <person name="Henrissat B."/>
            <person name="Lespinet O."/>
            <person name="Thon M."/>
            <person name="Kemen E."/>
            <person name="McHardy A.C."/>
            <person name="Schulze-Lefert P."/>
            <person name="O'Connell R.J."/>
        </authorList>
    </citation>
    <scope>NUCLEOTIDE SEQUENCE [LARGE SCALE GENOMIC DNA]</scope>
    <source>
        <strain evidence="2 3">MAFF 238704</strain>
    </source>
</reference>
<protein>
    <submittedName>
        <fullName evidence="2">Uncharacterized protein</fullName>
    </submittedName>
</protein>
<sequence>LPMARVSETTTTALNEGRGRDDDVIFLGSRTRAWCRPTYNIGTLPTAVASATTKTTSPQSHDHNDDVICLGSRTATRLNQLNCPRPHPNDKRQSSRQSSKKQKPKRETSHRGPVAKAARLEYAHVGWILSSGNEWQVAYGSLNRSGQLCYWSDSAHDHHETIKHEDIHFLPMFQGLRQDVIRKMLPGKMRRARGRSLRDER</sequence>
<evidence type="ECO:0000313" key="3">
    <source>
        <dbReference type="Proteomes" id="UP000076584"/>
    </source>
</evidence>
<gene>
    <name evidence="2" type="ORF">CI238_10726</name>
</gene>
<dbReference type="EMBL" id="LFIW01001362">
    <property type="protein sequence ID" value="KZL82710.1"/>
    <property type="molecule type" value="Genomic_DNA"/>
</dbReference>
<feature type="non-terminal residue" evidence="2">
    <location>
        <position position="1"/>
    </location>
</feature>
<organism evidence="2 3">
    <name type="scientific">Colletotrichum incanum</name>
    <name type="common">Soybean anthracnose fungus</name>
    <dbReference type="NCBI Taxonomy" id="1573173"/>
    <lineage>
        <taxon>Eukaryota</taxon>
        <taxon>Fungi</taxon>
        <taxon>Dikarya</taxon>
        <taxon>Ascomycota</taxon>
        <taxon>Pezizomycotina</taxon>
        <taxon>Sordariomycetes</taxon>
        <taxon>Hypocreomycetidae</taxon>
        <taxon>Glomerellales</taxon>
        <taxon>Glomerellaceae</taxon>
        <taxon>Colletotrichum</taxon>
        <taxon>Colletotrichum spaethianum species complex</taxon>
    </lineage>
</organism>
<feature type="region of interest" description="Disordered" evidence="1">
    <location>
        <begin position="78"/>
        <end position="115"/>
    </location>
</feature>
<evidence type="ECO:0000313" key="2">
    <source>
        <dbReference type="EMBL" id="KZL82710.1"/>
    </source>
</evidence>
<dbReference type="Proteomes" id="UP000076584">
    <property type="component" value="Unassembled WGS sequence"/>
</dbReference>